<dbReference type="PROSITE" id="PS51450">
    <property type="entry name" value="LRR"/>
    <property type="match status" value="1"/>
</dbReference>
<protein>
    <recommendedName>
        <fullName evidence="4">SPRY-associated domain-containing protein</fullName>
    </recommendedName>
</protein>
<dbReference type="GeneTree" id="ENSGT01070000253760"/>
<evidence type="ECO:0000256" key="1">
    <source>
        <dbReference type="ARBA" id="ARBA00022614"/>
    </source>
</evidence>
<dbReference type="Pfam" id="PF13516">
    <property type="entry name" value="LRR_6"/>
    <property type="match status" value="2"/>
</dbReference>
<proteinExistence type="predicted"/>
<keyword evidence="1" id="KW-0433">Leucine-rich repeat</keyword>
<dbReference type="AlphaFoldDB" id="A0A3B4FQJ2"/>
<accession>A0A3B4FQJ2</accession>
<dbReference type="InterPro" id="IPR051261">
    <property type="entry name" value="NLR"/>
</dbReference>
<dbReference type="Pfam" id="PF00560">
    <property type="entry name" value="LRR_1"/>
    <property type="match status" value="1"/>
</dbReference>
<reference evidence="3" key="1">
    <citation type="submission" date="2023-09" db="UniProtKB">
        <authorList>
            <consortium name="Ensembl"/>
        </authorList>
    </citation>
    <scope>IDENTIFICATION</scope>
</reference>
<organism evidence="3">
    <name type="scientific">Pundamilia nyererei</name>
    <dbReference type="NCBI Taxonomy" id="303518"/>
    <lineage>
        <taxon>Eukaryota</taxon>
        <taxon>Metazoa</taxon>
        <taxon>Chordata</taxon>
        <taxon>Craniata</taxon>
        <taxon>Vertebrata</taxon>
        <taxon>Euteleostomi</taxon>
        <taxon>Actinopterygii</taxon>
        <taxon>Neopterygii</taxon>
        <taxon>Teleostei</taxon>
        <taxon>Neoteleostei</taxon>
        <taxon>Acanthomorphata</taxon>
        <taxon>Ovalentaria</taxon>
        <taxon>Cichlomorphae</taxon>
        <taxon>Cichliformes</taxon>
        <taxon>Cichlidae</taxon>
        <taxon>African cichlids</taxon>
        <taxon>Pseudocrenilabrinae</taxon>
        <taxon>Haplochromini</taxon>
        <taxon>Pundamilia</taxon>
    </lineage>
</organism>
<dbReference type="STRING" id="303518.ENSPNYP00000011923"/>
<dbReference type="Gene3D" id="3.80.10.10">
    <property type="entry name" value="Ribonuclease Inhibitor"/>
    <property type="match status" value="1"/>
</dbReference>
<name>A0A3B4FQJ2_9CICH</name>
<dbReference type="InterPro" id="IPR032675">
    <property type="entry name" value="LRR_dom_sf"/>
</dbReference>
<dbReference type="SUPFAM" id="SSF52047">
    <property type="entry name" value="RNI-like"/>
    <property type="match status" value="1"/>
</dbReference>
<evidence type="ECO:0000256" key="2">
    <source>
        <dbReference type="ARBA" id="ARBA00022737"/>
    </source>
</evidence>
<sequence length="206" mass="22018">PVVLSLSISSFSPRLRLPPRISVQSMCSESALKNPLSGCKLSKRSCDALSSVLNSQSSCLKELNLGNNNLQDSGVKFLSAALQSPHCTLETLGLSGCKLSERSCDALSSVLNSQSSCLKGLDLSNNNLQDLGVKFLSAALESPHCTVATLRSGIIYNNIELKETNEQSKTKGKRTTTTTNNFHVQKGAGRSISLFNPTPFPLSSNQ</sequence>
<dbReference type="SMART" id="SM00368">
    <property type="entry name" value="LRR_RI"/>
    <property type="match status" value="3"/>
</dbReference>
<dbReference type="Ensembl" id="ENSPNYT00000012212.1">
    <property type="protein sequence ID" value="ENSPNYP00000011923.1"/>
    <property type="gene ID" value="ENSPNYG00000009046.1"/>
</dbReference>
<evidence type="ECO:0008006" key="4">
    <source>
        <dbReference type="Google" id="ProtNLM"/>
    </source>
</evidence>
<keyword evidence="2" id="KW-0677">Repeat</keyword>
<evidence type="ECO:0000313" key="3">
    <source>
        <dbReference type="Ensembl" id="ENSPNYP00000011923.1"/>
    </source>
</evidence>
<dbReference type="PANTHER" id="PTHR24106">
    <property type="entry name" value="NACHT, LRR AND CARD DOMAINS-CONTAINING"/>
    <property type="match status" value="1"/>
</dbReference>
<dbReference type="InterPro" id="IPR001611">
    <property type="entry name" value="Leu-rich_rpt"/>
</dbReference>